<dbReference type="InterPro" id="IPR016032">
    <property type="entry name" value="Sig_transdc_resp-reg_C-effctor"/>
</dbReference>
<organism evidence="6 7">
    <name type="scientific">Tahibacter amnicola</name>
    <dbReference type="NCBI Taxonomy" id="2976241"/>
    <lineage>
        <taxon>Bacteria</taxon>
        <taxon>Pseudomonadati</taxon>
        <taxon>Pseudomonadota</taxon>
        <taxon>Gammaproteobacteria</taxon>
        <taxon>Lysobacterales</taxon>
        <taxon>Rhodanobacteraceae</taxon>
        <taxon>Tahibacter</taxon>
    </lineage>
</organism>
<reference evidence="6" key="1">
    <citation type="submission" date="2022-09" db="EMBL/GenBank/DDBJ databases">
        <title>Tahibacter sp. nov., isolated from a fresh water.</title>
        <authorList>
            <person name="Baek J.H."/>
            <person name="Lee J.K."/>
            <person name="Kim J.M."/>
            <person name="Jeon C.O."/>
        </authorList>
    </citation>
    <scope>NUCLEOTIDE SEQUENCE</scope>
    <source>
        <strain evidence="6">W38</strain>
    </source>
</reference>
<dbReference type="Gene3D" id="2.120.10.60">
    <property type="entry name" value="Tricorn protease N-terminal domain"/>
    <property type="match status" value="1"/>
</dbReference>
<evidence type="ECO:0000256" key="2">
    <source>
        <dbReference type="ARBA" id="ARBA00023125"/>
    </source>
</evidence>
<sequence>MRRNEPWKAPRVGQWLEPSARLTGQWALDAGKHRGCGGAGVGEANRDQEFVLADARVWPALLEIERGGERSRVEPRMMEVLVYLAQHAPQPVSRDALMEAVWPDRPVSEDSLNRIISRLRAVFDDDPRSPRLIETIPRRGYRLLQTPQQTEPETLSADAPAEGPAQASTYAAFDTSERIADLMASAPVPAQTATAVPPRPVFGYRSLWWMGAVVLLAAAGTVRDWSRPDAAEPPPAPRFGVLTAYPGKETSVAFDRTGQRAVFTWDGEAPGNRDLYLRDVIGGLPQRLTRDPADDHAAVFAPDGEHLAFVRSDAQAQCSVRWLNLSTGEERELVTCHPMAHTRLAVTPDGGRVIFNDTPGLTSGRLVEVRLDNPVRRDLTSPPPGAHDHFPAVSHDGRWVAFTRLGDLGGQDIFRMPAEGGVPERLTYQDAAIFNLAWTPRGDILYVSDKNGGQGFWRVRPGKVPQWLGLSESDVQFPALSGDGHLLSFERVQLQSGLWHSRLSTDRSGGRAVMPSSRQDWFPRYSADGRQLVFSSNRSGQFGVWLVDADGGVPRALREGLGLSPVAPSFAPDGTRVIYSERQQHNADICVITVTDGSRHCPVSDPANDVHPLFTPDGKSIVFASNRAGTYHLYRAAADGSAVTRISDTPAVAPLPLADGRLLFMRFGRPGLWVREIEGAERELHPGLPALSFRNFDSDGVDAWFIDQRGHLLRIPLPGGEAVDLGELAGAGERSGFTLCPVSDGYAYARIERDEIDLALVQGLFDAGDWR</sequence>
<dbReference type="SUPFAM" id="SSF46894">
    <property type="entry name" value="C-terminal effector domain of the bipartite response regulators"/>
    <property type="match status" value="1"/>
</dbReference>
<dbReference type="Gene3D" id="1.10.10.10">
    <property type="entry name" value="Winged helix-like DNA-binding domain superfamily/Winged helix DNA-binding domain"/>
    <property type="match status" value="1"/>
</dbReference>
<dbReference type="InterPro" id="IPR011659">
    <property type="entry name" value="WD40"/>
</dbReference>
<evidence type="ECO:0000313" key="6">
    <source>
        <dbReference type="EMBL" id="UXI68794.1"/>
    </source>
</evidence>
<dbReference type="InterPro" id="IPR001867">
    <property type="entry name" value="OmpR/PhoB-type_DNA-bd"/>
</dbReference>
<feature type="DNA-binding region" description="OmpR/PhoB-type" evidence="3">
    <location>
        <begin position="47"/>
        <end position="145"/>
    </location>
</feature>
<dbReference type="Gene3D" id="2.120.10.30">
    <property type="entry name" value="TolB, C-terminal domain"/>
    <property type="match status" value="2"/>
</dbReference>
<dbReference type="InterPro" id="IPR011042">
    <property type="entry name" value="6-blade_b-propeller_TolB-like"/>
</dbReference>
<dbReference type="Pfam" id="PF00486">
    <property type="entry name" value="Trans_reg_C"/>
    <property type="match status" value="1"/>
</dbReference>
<dbReference type="EMBL" id="CP104694">
    <property type="protein sequence ID" value="UXI68794.1"/>
    <property type="molecule type" value="Genomic_DNA"/>
</dbReference>
<proteinExistence type="inferred from homology"/>
<feature type="region of interest" description="Disordered" evidence="4">
    <location>
        <begin position="145"/>
        <end position="164"/>
    </location>
</feature>
<keyword evidence="7" id="KW-1185">Reference proteome</keyword>
<dbReference type="SMART" id="SM00862">
    <property type="entry name" value="Trans_reg_C"/>
    <property type="match status" value="1"/>
</dbReference>
<dbReference type="PROSITE" id="PS51755">
    <property type="entry name" value="OMPR_PHOB"/>
    <property type="match status" value="1"/>
</dbReference>
<dbReference type="CDD" id="cd00383">
    <property type="entry name" value="trans_reg_C"/>
    <property type="match status" value="1"/>
</dbReference>
<name>A0ABY6BFJ1_9GAMM</name>
<dbReference type="Proteomes" id="UP001064632">
    <property type="component" value="Chromosome"/>
</dbReference>
<dbReference type="Pfam" id="PF07676">
    <property type="entry name" value="PD40"/>
    <property type="match status" value="6"/>
</dbReference>
<feature type="domain" description="OmpR/PhoB-type" evidence="5">
    <location>
        <begin position="47"/>
        <end position="145"/>
    </location>
</feature>
<dbReference type="PANTHER" id="PTHR36842:SF1">
    <property type="entry name" value="PROTEIN TOLB"/>
    <property type="match status" value="1"/>
</dbReference>
<accession>A0ABY6BFJ1</accession>
<evidence type="ECO:0000259" key="5">
    <source>
        <dbReference type="PROSITE" id="PS51755"/>
    </source>
</evidence>
<dbReference type="RefSeq" id="WP_261695753.1">
    <property type="nucleotide sequence ID" value="NZ_CP104694.1"/>
</dbReference>
<evidence type="ECO:0000256" key="1">
    <source>
        <dbReference type="ARBA" id="ARBA00009820"/>
    </source>
</evidence>
<comment type="similarity">
    <text evidence="1">Belongs to the TolB family.</text>
</comment>
<evidence type="ECO:0000313" key="7">
    <source>
        <dbReference type="Proteomes" id="UP001064632"/>
    </source>
</evidence>
<evidence type="ECO:0000256" key="4">
    <source>
        <dbReference type="SAM" id="MobiDB-lite"/>
    </source>
</evidence>
<dbReference type="PANTHER" id="PTHR36842">
    <property type="entry name" value="PROTEIN TOLB HOMOLOG"/>
    <property type="match status" value="1"/>
</dbReference>
<keyword evidence="2 3" id="KW-0238">DNA-binding</keyword>
<dbReference type="SUPFAM" id="SSF82171">
    <property type="entry name" value="DPP6 N-terminal domain-like"/>
    <property type="match status" value="2"/>
</dbReference>
<dbReference type="InterPro" id="IPR036388">
    <property type="entry name" value="WH-like_DNA-bd_sf"/>
</dbReference>
<evidence type="ECO:0000256" key="3">
    <source>
        <dbReference type="PROSITE-ProRule" id="PRU01091"/>
    </source>
</evidence>
<protein>
    <submittedName>
        <fullName evidence="6">Winged helix-turn-helix domain-containing protein</fullName>
    </submittedName>
</protein>
<gene>
    <name evidence="6" type="ORF">N4264_03830</name>
</gene>